<keyword evidence="2" id="KW-1185">Reference proteome</keyword>
<dbReference type="EMBL" id="PJQM01003488">
    <property type="protein sequence ID" value="RCH88611.1"/>
    <property type="molecule type" value="Genomic_DNA"/>
</dbReference>
<proteinExistence type="predicted"/>
<dbReference type="AlphaFoldDB" id="A0A367JFV6"/>
<reference evidence="1 2" key="1">
    <citation type="journal article" date="2018" name="G3 (Bethesda)">
        <title>Phylogenetic and Phylogenomic Definition of Rhizopus Species.</title>
        <authorList>
            <person name="Gryganskyi A.P."/>
            <person name="Golan J."/>
            <person name="Dolatabadi S."/>
            <person name="Mondo S."/>
            <person name="Robb S."/>
            <person name="Idnurm A."/>
            <person name="Muszewska A."/>
            <person name="Steczkiewicz K."/>
            <person name="Masonjones S."/>
            <person name="Liao H.L."/>
            <person name="Gajdeczka M.T."/>
            <person name="Anike F."/>
            <person name="Vuek A."/>
            <person name="Anishchenko I.M."/>
            <person name="Voigt K."/>
            <person name="de Hoog G.S."/>
            <person name="Smith M.E."/>
            <person name="Heitman J."/>
            <person name="Vilgalys R."/>
            <person name="Stajich J.E."/>
        </authorList>
    </citation>
    <scope>NUCLEOTIDE SEQUENCE [LARGE SCALE GENOMIC DNA]</scope>
    <source>
        <strain evidence="1 2">LSU 92-RS-03</strain>
    </source>
</reference>
<protein>
    <submittedName>
        <fullName evidence="1">Uncharacterized protein</fullName>
    </submittedName>
</protein>
<dbReference type="Proteomes" id="UP000253551">
    <property type="component" value="Unassembled WGS sequence"/>
</dbReference>
<evidence type="ECO:0000313" key="1">
    <source>
        <dbReference type="EMBL" id="RCH88611.1"/>
    </source>
</evidence>
<accession>A0A367JFV6</accession>
<organism evidence="1 2">
    <name type="scientific">Rhizopus stolonifer</name>
    <name type="common">Rhizopus nigricans</name>
    <dbReference type="NCBI Taxonomy" id="4846"/>
    <lineage>
        <taxon>Eukaryota</taxon>
        <taxon>Fungi</taxon>
        <taxon>Fungi incertae sedis</taxon>
        <taxon>Mucoromycota</taxon>
        <taxon>Mucoromycotina</taxon>
        <taxon>Mucoromycetes</taxon>
        <taxon>Mucorales</taxon>
        <taxon>Mucorineae</taxon>
        <taxon>Rhizopodaceae</taxon>
        <taxon>Rhizopus</taxon>
    </lineage>
</organism>
<sequence length="65" mass="7352">MLCHRIGQVIEAYSYEFRPGHETDFADSLGGSWYVSPKAHGIELLTMAPFYLAMTVYFGHKAVIK</sequence>
<evidence type="ECO:0000313" key="2">
    <source>
        <dbReference type="Proteomes" id="UP000253551"/>
    </source>
</evidence>
<comment type="caution">
    <text evidence="1">The sequence shown here is derived from an EMBL/GenBank/DDBJ whole genome shotgun (WGS) entry which is preliminary data.</text>
</comment>
<feature type="non-terminal residue" evidence="1">
    <location>
        <position position="65"/>
    </location>
</feature>
<name>A0A367JFV6_RHIST</name>
<gene>
    <name evidence="1" type="ORF">CU098_003037</name>
</gene>
<dbReference type="OrthoDB" id="17328at2759"/>